<dbReference type="EMBL" id="CP004393">
    <property type="protein sequence ID" value="AJE47544.1"/>
    <property type="molecule type" value="Genomic_DNA"/>
</dbReference>
<dbReference type="InterPro" id="IPR000868">
    <property type="entry name" value="Isochorismatase-like_dom"/>
</dbReference>
<reference evidence="3 4" key="1">
    <citation type="journal article" date="2014" name="Int. J. Syst. Evol. Microbiol.">
        <title>Celeribacter indicus sp. nov., a polycyclic aromatic hydrocarbon-degrading bacterium from deep-sea sediment and reclassification of Huaishuia halophila as Celeribacter halophilus comb. nov.</title>
        <authorList>
            <person name="Lai Q."/>
            <person name="Cao J."/>
            <person name="Yuan J."/>
            <person name="Li F."/>
            <person name="Shao Z."/>
        </authorList>
    </citation>
    <scope>NUCLEOTIDE SEQUENCE [LARGE SCALE GENOMIC DNA]</scope>
    <source>
        <strain evidence="3">P73</strain>
    </source>
</reference>
<evidence type="ECO:0000259" key="2">
    <source>
        <dbReference type="Pfam" id="PF00857"/>
    </source>
</evidence>
<dbReference type="Gene3D" id="3.40.50.850">
    <property type="entry name" value="Isochorismatase-like"/>
    <property type="match status" value="1"/>
</dbReference>
<protein>
    <submittedName>
        <fullName evidence="3">N-carbamoylsarcosine amidase</fullName>
    </submittedName>
</protein>
<accession>A0A0B5DWY9</accession>
<evidence type="ECO:0000313" key="3">
    <source>
        <dbReference type="EMBL" id="AJE47544.1"/>
    </source>
</evidence>
<dbReference type="HOGENOM" id="CLU_068979_7_1_5"/>
<dbReference type="KEGG" id="cid:P73_2829"/>
<dbReference type="GO" id="GO:0016787">
    <property type="term" value="F:hydrolase activity"/>
    <property type="evidence" value="ECO:0007669"/>
    <property type="project" value="UniProtKB-KW"/>
</dbReference>
<dbReference type="AlphaFoldDB" id="A0A0B5DWY9"/>
<dbReference type="RefSeq" id="WP_043870083.1">
    <property type="nucleotide sequence ID" value="NZ_CP004393.1"/>
</dbReference>
<dbReference type="InterPro" id="IPR036380">
    <property type="entry name" value="Isochorismatase-like_sf"/>
</dbReference>
<dbReference type="Pfam" id="PF00857">
    <property type="entry name" value="Isochorismatase"/>
    <property type="match status" value="1"/>
</dbReference>
<dbReference type="SUPFAM" id="SSF52499">
    <property type="entry name" value="Isochorismatase-like hydrolases"/>
    <property type="match status" value="1"/>
</dbReference>
<evidence type="ECO:0000313" key="4">
    <source>
        <dbReference type="Proteomes" id="UP000031521"/>
    </source>
</evidence>
<organism evidence="3 4">
    <name type="scientific">Celeribacter indicus</name>
    <dbReference type="NCBI Taxonomy" id="1208324"/>
    <lineage>
        <taxon>Bacteria</taxon>
        <taxon>Pseudomonadati</taxon>
        <taxon>Pseudomonadota</taxon>
        <taxon>Alphaproteobacteria</taxon>
        <taxon>Rhodobacterales</taxon>
        <taxon>Roseobacteraceae</taxon>
        <taxon>Celeribacter</taxon>
    </lineage>
</organism>
<dbReference type="PANTHER" id="PTHR43540">
    <property type="entry name" value="PEROXYUREIDOACRYLATE/UREIDOACRYLATE AMIDOHYDROLASE-RELATED"/>
    <property type="match status" value="1"/>
</dbReference>
<evidence type="ECO:0000256" key="1">
    <source>
        <dbReference type="ARBA" id="ARBA00022801"/>
    </source>
</evidence>
<keyword evidence="4" id="KW-1185">Reference proteome</keyword>
<dbReference type="InterPro" id="IPR050272">
    <property type="entry name" value="Isochorismatase-like_hydrls"/>
</dbReference>
<gene>
    <name evidence="3" type="ORF">P73_2829</name>
</gene>
<keyword evidence="1" id="KW-0378">Hydrolase</keyword>
<dbReference type="Proteomes" id="UP000031521">
    <property type="component" value="Chromosome"/>
</dbReference>
<name>A0A0B5DWY9_9RHOB</name>
<dbReference type="STRING" id="1208324.P73_2829"/>
<sequence>MNDAEFFAQRGFGLRMGFGRRAALVVIDLIRGFTDPDRPLGAELAPQIEATNRLIGDVARRGEPVFFTTVRYDAPDLSDAGIWPLKQSGLVTLAGDTDGAELDPRLVRVPGDQLIVKKYASSFFGTDLSSRLVAAQVDTLIITGCTTSGCVRATAVDALQNGFRPIVVREAVGDRSQAAHEQSLFDMQAKYADVVSVEEALGRN</sequence>
<feature type="domain" description="Isochorismatase-like" evidence="2">
    <location>
        <begin position="22"/>
        <end position="199"/>
    </location>
</feature>
<dbReference type="OrthoDB" id="7500697at2"/>
<proteinExistence type="predicted"/>
<dbReference type="PANTHER" id="PTHR43540:SF1">
    <property type="entry name" value="ISOCHORISMATASE HYDROLASE"/>
    <property type="match status" value="1"/>
</dbReference>